<reference evidence="1 2" key="1">
    <citation type="submission" date="2018-11" db="EMBL/GenBank/DDBJ databases">
        <authorList>
            <person name="Na S.W."/>
            <person name="Baik M."/>
        </authorList>
    </citation>
    <scope>NUCLEOTIDE SEQUENCE [LARGE SCALE GENOMIC DNA]</scope>
    <source>
        <strain evidence="1 2">E39</strain>
    </source>
</reference>
<organism evidence="1 2">
    <name type="scientific">Pseudoprevotella muciniphila</name>
    <dbReference type="NCBI Taxonomy" id="2133944"/>
    <lineage>
        <taxon>Bacteria</taxon>
        <taxon>Pseudomonadati</taxon>
        <taxon>Bacteroidota</taxon>
        <taxon>Bacteroidia</taxon>
        <taxon>Bacteroidales</taxon>
        <taxon>Prevotellaceae</taxon>
        <taxon>Pseudoprevotella</taxon>
    </lineage>
</organism>
<dbReference type="EMBL" id="CP033459">
    <property type="protein sequence ID" value="QFQ12534.1"/>
    <property type="molecule type" value="Genomic_DNA"/>
</dbReference>
<protein>
    <submittedName>
        <fullName evidence="1">DUF4625 domain-containing protein</fullName>
    </submittedName>
</protein>
<dbReference type="InterPro" id="IPR027829">
    <property type="entry name" value="DUF4625"/>
</dbReference>
<dbReference type="Pfam" id="PF15418">
    <property type="entry name" value="DUF4625"/>
    <property type="match status" value="1"/>
</dbReference>
<proteinExistence type="predicted"/>
<sequence>MKTMNIKHVIFPVILSFLTFGTTSCGGDDGDTTRPTINVIAPEEDATLLIGDEDGVLFKAEFSDDTALKSYKLEIHNATNGHTHGAPKLQENPVYFTFNKSYELGGVRNAKVEHRDIVIPENATPGHYHLMVYVTDVAGNQTYMARDIELSHDSSVHEE</sequence>
<dbReference type="OrthoDB" id="670730at2"/>
<evidence type="ECO:0000313" key="2">
    <source>
        <dbReference type="Proteomes" id="UP000249375"/>
    </source>
</evidence>
<dbReference type="AlphaFoldDB" id="A0A5P8E6H4"/>
<accession>A0A5P8E6H4</accession>
<name>A0A5P8E6H4_9BACT</name>
<dbReference type="Proteomes" id="UP000249375">
    <property type="component" value="Chromosome"/>
</dbReference>
<dbReference type="PROSITE" id="PS51257">
    <property type="entry name" value="PROKAR_LIPOPROTEIN"/>
    <property type="match status" value="1"/>
</dbReference>
<dbReference type="KEGG" id="alq:C7Y71_005635"/>
<evidence type="ECO:0000313" key="1">
    <source>
        <dbReference type="EMBL" id="QFQ12534.1"/>
    </source>
</evidence>
<gene>
    <name evidence="1" type="ORF">C7Y71_005635</name>
</gene>
<keyword evidence="2" id="KW-1185">Reference proteome</keyword>